<organism evidence="1 2">
    <name type="scientific">Aphis glycines</name>
    <name type="common">Soybean aphid</name>
    <dbReference type="NCBI Taxonomy" id="307491"/>
    <lineage>
        <taxon>Eukaryota</taxon>
        <taxon>Metazoa</taxon>
        <taxon>Ecdysozoa</taxon>
        <taxon>Arthropoda</taxon>
        <taxon>Hexapoda</taxon>
        <taxon>Insecta</taxon>
        <taxon>Pterygota</taxon>
        <taxon>Neoptera</taxon>
        <taxon>Paraneoptera</taxon>
        <taxon>Hemiptera</taxon>
        <taxon>Sternorrhyncha</taxon>
        <taxon>Aphidomorpha</taxon>
        <taxon>Aphidoidea</taxon>
        <taxon>Aphididae</taxon>
        <taxon>Aphidini</taxon>
        <taxon>Aphis</taxon>
        <taxon>Aphis</taxon>
    </lineage>
</organism>
<gene>
    <name evidence="1" type="ORF">AGLY_006655</name>
</gene>
<dbReference type="EMBL" id="VYZN01000018">
    <property type="protein sequence ID" value="KAE9537632.1"/>
    <property type="molecule type" value="Genomic_DNA"/>
</dbReference>
<feature type="non-terminal residue" evidence="1">
    <location>
        <position position="379"/>
    </location>
</feature>
<name>A0A6G0TS80_APHGL</name>
<dbReference type="Proteomes" id="UP000475862">
    <property type="component" value="Unassembled WGS sequence"/>
</dbReference>
<keyword evidence="2" id="KW-1185">Reference proteome</keyword>
<dbReference type="AlphaFoldDB" id="A0A6G0TS80"/>
<accession>A0A6G0TS80</accession>
<sequence>MRKNHQIHRFLEENNLDHQNSFAKIFQVWLMNVLYMVPDQDTNCTEVYMWLCQQVGDEVHDVYEKMCLFQHLVHLIEHELHLLIEIQKPLPLLMPTAFGGGDENRLPICVNLFLFVRPSKLLRKFYHIYPKHPKKIIHHIILYINIITLKFIFNIVNDNIFMENISPFSSNITDMHDCFWVIRNCSALVFPCTTGSTASKCDGLATTAKRTFFYIIFSFQCSKLMYNANCTTYQMEGSNHIKSLGAVYHLGRLYLNLKDQGVQYDVLSQKSCTCVRTIMCRKLRTTTNLMTTAEVLGQTENDVKNMENISVLRERERAKKCKNNSKRSDECIDFTMIITSRNNASISNFGGSFRRKSEYPWCIIKFKFLRNLSKTRKFA</sequence>
<proteinExistence type="predicted"/>
<reference evidence="1 2" key="1">
    <citation type="submission" date="2019-08" db="EMBL/GenBank/DDBJ databases">
        <title>The genome of the soybean aphid Biotype 1, its phylome, world population structure and adaptation to the North American continent.</title>
        <authorList>
            <person name="Giordano R."/>
            <person name="Donthu R.K."/>
            <person name="Hernandez A.G."/>
            <person name="Wright C.L."/>
            <person name="Zimin A.V."/>
        </authorList>
    </citation>
    <scope>NUCLEOTIDE SEQUENCE [LARGE SCALE GENOMIC DNA]</scope>
    <source>
        <tissue evidence="1">Whole aphids</tissue>
    </source>
</reference>
<evidence type="ECO:0000313" key="2">
    <source>
        <dbReference type="Proteomes" id="UP000475862"/>
    </source>
</evidence>
<protein>
    <submittedName>
        <fullName evidence="1">Uncharacterized protein</fullName>
    </submittedName>
</protein>
<comment type="caution">
    <text evidence="1">The sequence shown here is derived from an EMBL/GenBank/DDBJ whole genome shotgun (WGS) entry which is preliminary data.</text>
</comment>
<evidence type="ECO:0000313" key="1">
    <source>
        <dbReference type="EMBL" id="KAE9537632.1"/>
    </source>
</evidence>